<feature type="domain" description="Helicase ATP-binding" evidence="14">
    <location>
        <begin position="186"/>
        <end position="460"/>
    </location>
</feature>
<evidence type="ECO:0000256" key="5">
    <source>
        <dbReference type="ARBA" id="ARBA00022801"/>
    </source>
</evidence>
<dbReference type="RefSeq" id="WP_185165597.1">
    <property type="nucleotide sequence ID" value="NZ_JACKWY010000017.1"/>
</dbReference>
<keyword evidence="4" id="KW-0227">DNA damage</keyword>
<evidence type="ECO:0000256" key="11">
    <source>
        <dbReference type="ARBA" id="ARBA00023204"/>
    </source>
</evidence>
<keyword evidence="11" id="KW-0234">DNA repair</keyword>
<dbReference type="Proteomes" id="UP000585258">
    <property type="component" value="Unassembled WGS sequence"/>
</dbReference>
<sequence length="763" mass="88715">MDTRVKIRDSVRGVIEFVLRRGHLDDRYMGKNRALEGTLAHQKLQASNATIYKNYEKEVKLEREFYIDNIVLNVEGRCDGIIFENDLVIIEEIKSTFKSLIFIEEEYNELHWAQGKFYAYIYGEKNALSNISVRLSYYNIETNEVKSFDKVYELKELEEFVYNIINEYSKWVKLKGKLNKERDVSIKSLEFPFDTYRKGQRDLALNCYKTIKQKSMLFAQAPTGIGKTISTIYPSIKALGEGKGKRIIYLTAKTITRTVAEEAFIKLKGKGLKCRNITLTSKEKICFKDKVKCNPDDCEYAVNYFGKANEVVFEVISKEKNISREIIEKYAREFKLCPFELSLDLSVWCDAIICDYNYAFDPRVRLKRIFEADGSENIILIDESHNLVSRAREMFSAEIYKSKVLLVSRLVKGTVPTLYKSLYAINKELGNIRSEVQELEKNSIYNKEEYNELYRLLRVALKEGDEYLVRGVGTSAYEDVLDLYFDIRSFLSVAELYSEEYVTLVEVDKSEVRVKLFCVNPSKNLANVVRESYSTILFSATLTPLNYYIDLLGGNKDSYRMTLASPFKKENFEIYGYPLNMRYNQRAGNIESVCKLINKFIDEISGNYMVFLPSYDYLNKVYEKYVELYGEKNTYLQGEMLNEEEREVFISRFTVESQIIAFCVVGGIFSEGIDLPGKRLIGSIVVGVGFPRISKEGDIIKDYYKDKGFDYSYVYPGVNKVLQAAGRVIRTEEDRGRLLLIDDRYFNNKYRGLVPKEWEIKRY</sequence>
<dbReference type="InterPro" id="IPR027417">
    <property type="entry name" value="P-loop_NTPase"/>
</dbReference>
<keyword evidence="2" id="KW-0479">Metal-binding</keyword>
<keyword evidence="9" id="KW-0411">Iron-sulfur</keyword>
<keyword evidence="5" id="KW-0378">Hydrolase</keyword>
<evidence type="ECO:0000256" key="2">
    <source>
        <dbReference type="ARBA" id="ARBA00022723"/>
    </source>
</evidence>
<evidence type="ECO:0000256" key="7">
    <source>
        <dbReference type="ARBA" id="ARBA00022840"/>
    </source>
</evidence>
<evidence type="ECO:0000256" key="12">
    <source>
        <dbReference type="ARBA" id="ARBA00023235"/>
    </source>
</evidence>
<evidence type="ECO:0000256" key="6">
    <source>
        <dbReference type="ARBA" id="ARBA00022806"/>
    </source>
</evidence>
<dbReference type="InterPro" id="IPR011604">
    <property type="entry name" value="PDDEXK-like_dom_sf"/>
</dbReference>
<dbReference type="PANTHER" id="PTHR11472">
    <property type="entry name" value="DNA REPAIR DEAD HELICASE RAD3/XP-D SUBFAMILY MEMBER"/>
    <property type="match status" value="1"/>
</dbReference>
<evidence type="ECO:0000313" key="15">
    <source>
        <dbReference type="EMBL" id="MBB6716598.1"/>
    </source>
</evidence>
<keyword evidence="3" id="KW-0547">Nucleotide-binding</keyword>
<dbReference type="InterPro" id="IPR045028">
    <property type="entry name" value="DinG/Rad3-like"/>
</dbReference>
<protein>
    <submittedName>
        <fullName evidence="15">ATP-dependent DNA helicase</fullName>
    </submittedName>
</protein>
<dbReference type="SMART" id="SM00491">
    <property type="entry name" value="HELICc2"/>
    <property type="match status" value="1"/>
</dbReference>
<keyword evidence="6 15" id="KW-0347">Helicase</keyword>
<accession>A0A7X0VT39</accession>
<comment type="caution">
    <text evidence="15">The sequence shown here is derived from an EMBL/GenBank/DDBJ whole genome shotgun (WGS) entry which is preliminary data.</text>
</comment>
<evidence type="ECO:0000256" key="8">
    <source>
        <dbReference type="ARBA" id="ARBA00023004"/>
    </source>
</evidence>
<dbReference type="GO" id="GO:0016818">
    <property type="term" value="F:hydrolase activity, acting on acid anhydrides, in phosphorus-containing anhydrides"/>
    <property type="evidence" value="ECO:0007669"/>
    <property type="project" value="InterPro"/>
</dbReference>
<keyword evidence="7" id="KW-0067">ATP-binding</keyword>
<dbReference type="GO" id="GO:0046872">
    <property type="term" value="F:metal ion binding"/>
    <property type="evidence" value="ECO:0007669"/>
    <property type="project" value="UniProtKB-KW"/>
</dbReference>
<dbReference type="InterPro" id="IPR006554">
    <property type="entry name" value="Helicase-like_DEXD_c2"/>
</dbReference>
<reference evidence="15 16" key="1">
    <citation type="submission" date="2020-08" db="EMBL/GenBank/DDBJ databases">
        <title>Clostridia isolated from Swiss meat.</title>
        <authorList>
            <person name="Wambui J."/>
            <person name="Stevens M.J.A."/>
            <person name="Stephan R."/>
        </authorList>
    </citation>
    <scope>NUCLEOTIDE SEQUENCE [LARGE SCALE GENOMIC DNA]</scope>
    <source>
        <strain evidence="15 16">CM001</strain>
    </source>
</reference>
<keyword evidence="1" id="KW-0004">4Fe-4S</keyword>
<dbReference type="AlphaFoldDB" id="A0A7X0VT39"/>
<dbReference type="SMART" id="SM00488">
    <property type="entry name" value="DEXDc2"/>
    <property type="match status" value="1"/>
</dbReference>
<gene>
    <name evidence="15" type="ORF">H7E68_18095</name>
</gene>
<proteinExistence type="inferred from homology"/>
<dbReference type="SUPFAM" id="SSF52540">
    <property type="entry name" value="P-loop containing nucleoside triphosphate hydrolases"/>
    <property type="match status" value="2"/>
</dbReference>
<dbReference type="InterPro" id="IPR006555">
    <property type="entry name" value="ATP-dep_Helicase_C"/>
</dbReference>
<keyword evidence="10" id="KW-0238">DNA-binding</keyword>
<dbReference type="GO" id="GO:0005524">
    <property type="term" value="F:ATP binding"/>
    <property type="evidence" value="ECO:0007669"/>
    <property type="project" value="UniProtKB-KW"/>
</dbReference>
<dbReference type="PROSITE" id="PS51193">
    <property type="entry name" value="HELICASE_ATP_BIND_2"/>
    <property type="match status" value="1"/>
</dbReference>
<name>A0A7X0VT39_9CLOT</name>
<keyword evidence="8" id="KW-0408">Iron</keyword>
<evidence type="ECO:0000259" key="14">
    <source>
        <dbReference type="PROSITE" id="PS51193"/>
    </source>
</evidence>
<evidence type="ECO:0000313" key="16">
    <source>
        <dbReference type="Proteomes" id="UP000585258"/>
    </source>
</evidence>
<dbReference type="GO" id="GO:0003678">
    <property type="term" value="F:DNA helicase activity"/>
    <property type="evidence" value="ECO:0007669"/>
    <property type="project" value="InterPro"/>
</dbReference>
<dbReference type="EMBL" id="JACKWY010000017">
    <property type="protein sequence ID" value="MBB6716598.1"/>
    <property type="molecule type" value="Genomic_DNA"/>
</dbReference>
<dbReference type="GO" id="GO:0003677">
    <property type="term" value="F:DNA binding"/>
    <property type="evidence" value="ECO:0007669"/>
    <property type="project" value="UniProtKB-KW"/>
</dbReference>
<dbReference type="Pfam" id="PF13307">
    <property type="entry name" value="Helicase_C_2"/>
    <property type="match status" value="1"/>
</dbReference>
<dbReference type="Gene3D" id="3.90.320.10">
    <property type="match status" value="1"/>
</dbReference>
<dbReference type="GO" id="GO:0006281">
    <property type="term" value="P:DNA repair"/>
    <property type="evidence" value="ECO:0007669"/>
    <property type="project" value="UniProtKB-KW"/>
</dbReference>
<evidence type="ECO:0000256" key="9">
    <source>
        <dbReference type="ARBA" id="ARBA00023014"/>
    </source>
</evidence>
<dbReference type="InterPro" id="IPR014013">
    <property type="entry name" value="Helic_SF1/SF2_ATP-bd_DinG/Rad3"/>
</dbReference>
<keyword evidence="12" id="KW-0413">Isomerase</keyword>
<evidence type="ECO:0000256" key="1">
    <source>
        <dbReference type="ARBA" id="ARBA00022485"/>
    </source>
</evidence>
<dbReference type="InterPro" id="IPR010614">
    <property type="entry name" value="RAD3-like_helicase_DEAD"/>
</dbReference>
<dbReference type="PANTHER" id="PTHR11472:SF34">
    <property type="entry name" value="REGULATOR OF TELOMERE ELONGATION HELICASE 1"/>
    <property type="match status" value="1"/>
</dbReference>
<organism evidence="15 16">
    <name type="scientific">Clostridium gasigenes</name>
    <dbReference type="NCBI Taxonomy" id="94869"/>
    <lineage>
        <taxon>Bacteria</taxon>
        <taxon>Bacillati</taxon>
        <taxon>Bacillota</taxon>
        <taxon>Clostridia</taxon>
        <taxon>Eubacteriales</taxon>
        <taxon>Clostridiaceae</taxon>
        <taxon>Clostridium</taxon>
    </lineage>
</organism>
<evidence type="ECO:0000256" key="4">
    <source>
        <dbReference type="ARBA" id="ARBA00022763"/>
    </source>
</evidence>
<evidence type="ECO:0000256" key="3">
    <source>
        <dbReference type="ARBA" id="ARBA00022741"/>
    </source>
</evidence>
<dbReference type="Gene3D" id="3.40.50.300">
    <property type="entry name" value="P-loop containing nucleotide triphosphate hydrolases"/>
    <property type="match status" value="2"/>
</dbReference>
<dbReference type="Pfam" id="PF06733">
    <property type="entry name" value="DEAD_2"/>
    <property type="match status" value="1"/>
</dbReference>
<dbReference type="Gene3D" id="1.10.275.30">
    <property type="match status" value="1"/>
</dbReference>
<dbReference type="GO" id="GO:0051539">
    <property type="term" value="F:4 iron, 4 sulfur cluster binding"/>
    <property type="evidence" value="ECO:0007669"/>
    <property type="project" value="UniProtKB-KW"/>
</dbReference>
<comment type="similarity">
    <text evidence="13">Belongs to the helicase family. DinG subfamily.</text>
</comment>
<evidence type="ECO:0000256" key="10">
    <source>
        <dbReference type="ARBA" id="ARBA00023125"/>
    </source>
</evidence>
<evidence type="ECO:0000256" key="13">
    <source>
        <dbReference type="ARBA" id="ARBA00038058"/>
    </source>
</evidence>